<dbReference type="RefSeq" id="XP_024727353.1">
    <property type="nucleotide sequence ID" value="XM_024877501.1"/>
</dbReference>
<evidence type="ECO:0000313" key="2">
    <source>
        <dbReference type="Proteomes" id="UP000235371"/>
    </source>
</evidence>
<dbReference type="InParanoid" id="A0A2J6SI64"/>
<dbReference type="PANTHER" id="PTHR38115">
    <property type="entry name" value="LIPOCALIN-LIKE DOMAIN-CONTAINING PROTEIN"/>
    <property type="match status" value="1"/>
</dbReference>
<dbReference type="Proteomes" id="UP000235371">
    <property type="component" value="Unassembled WGS sequence"/>
</dbReference>
<dbReference type="OrthoDB" id="425354at2759"/>
<organism evidence="1 2">
    <name type="scientific">Hyaloscypha bicolor E</name>
    <dbReference type="NCBI Taxonomy" id="1095630"/>
    <lineage>
        <taxon>Eukaryota</taxon>
        <taxon>Fungi</taxon>
        <taxon>Dikarya</taxon>
        <taxon>Ascomycota</taxon>
        <taxon>Pezizomycotina</taxon>
        <taxon>Leotiomycetes</taxon>
        <taxon>Helotiales</taxon>
        <taxon>Hyaloscyphaceae</taxon>
        <taxon>Hyaloscypha</taxon>
        <taxon>Hyaloscypha bicolor</taxon>
    </lineage>
</organism>
<accession>A0A2J6SI64</accession>
<reference evidence="1 2" key="1">
    <citation type="submission" date="2016-04" db="EMBL/GenBank/DDBJ databases">
        <title>A degradative enzymes factory behind the ericoid mycorrhizal symbiosis.</title>
        <authorList>
            <consortium name="DOE Joint Genome Institute"/>
            <person name="Martino E."/>
            <person name="Morin E."/>
            <person name="Grelet G."/>
            <person name="Kuo A."/>
            <person name="Kohler A."/>
            <person name="Daghino S."/>
            <person name="Barry K."/>
            <person name="Choi C."/>
            <person name="Cichocki N."/>
            <person name="Clum A."/>
            <person name="Copeland A."/>
            <person name="Hainaut M."/>
            <person name="Haridas S."/>
            <person name="Labutti K."/>
            <person name="Lindquist E."/>
            <person name="Lipzen A."/>
            <person name="Khouja H.-R."/>
            <person name="Murat C."/>
            <person name="Ohm R."/>
            <person name="Olson A."/>
            <person name="Spatafora J."/>
            <person name="Veneault-Fourrey C."/>
            <person name="Henrissat B."/>
            <person name="Grigoriev I."/>
            <person name="Martin F."/>
            <person name="Perotto S."/>
        </authorList>
    </citation>
    <scope>NUCLEOTIDE SEQUENCE [LARGE SCALE GENOMIC DNA]</scope>
    <source>
        <strain evidence="1 2">E</strain>
    </source>
</reference>
<dbReference type="InterPro" id="IPR053037">
    <property type="entry name" value="Pericyclase_pydY-like"/>
</dbReference>
<dbReference type="AlphaFoldDB" id="A0A2J6SI64"/>
<evidence type="ECO:0000313" key="1">
    <source>
        <dbReference type="EMBL" id="PMD50449.1"/>
    </source>
</evidence>
<dbReference type="GeneID" id="36585578"/>
<gene>
    <name evidence="1" type="ORF">K444DRAFT_575975</name>
</gene>
<dbReference type="PANTHER" id="PTHR38115:SF1">
    <property type="entry name" value="LIPOCALIN-LIKE DOMAIN-CONTAINING PROTEIN"/>
    <property type="match status" value="1"/>
</dbReference>
<sequence>MAAPTSVSLSRLDGKYVLNKTLSDSVVSLLALQGISWPIRKAASIATPKISIKSETWDDGVICIEITSAVSGMPGGGSTEKCQLDWSEWEKKDPIIGNYKGKMGLHSFAELPENDFLRGRVVKDGGEGLGWSDGEDAKYIGIVLQSSKGRWTGEHIWGFEIINQERRYTRRMLIKKGEKVELARLVYDYIGIA</sequence>
<name>A0A2J6SI64_9HELO</name>
<keyword evidence="2" id="KW-1185">Reference proteome</keyword>
<dbReference type="EMBL" id="KZ613913">
    <property type="protein sequence ID" value="PMD50449.1"/>
    <property type="molecule type" value="Genomic_DNA"/>
</dbReference>
<protein>
    <submittedName>
        <fullName evidence="1">Uncharacterized protein</fullName>
    </submittedName>
</protein>
<proteinExistence type="predicted"/>